<feature type="transmembrane region" description="Helical" evidence="1">
    <location>
        <begin position="20"/>
        <end position="41"/>
    </location>
</feature>
<dbReference type="AlphaFoldDB" id="A0A9K3Q6L1"/>
<dbReference type="EMBL" id="JAGRRH010000005">
    <property type="protein sequence ID" value="KAG7370259.1"/>
    <property type="molecule type" value="Genomic_DNA"/>
</dbReference>
<dbReference type="Proteomes" id="UP000693970">
    <property type="component" value="Unassembled WGS sequence"/>
</dbReference>
<keyword evidence="3" id="KW-1185">Reference proteome</keyword>
<reference evidence="2" key="2">
    <citation type="submission" date="2021-04" db="EMBL/GenBank/DDBJ databases">
        <authorList>
            <person name="Podell S."/>
        </authorList>
    </citation>
    <scope>NUCLEOTIDE SEQUENCE</scope>
    <source>
        <strain evidence="2">Hildebrandi</strain>
    </source>
</reference>
<gene>
    <name evidence="2" type="ORF">IV203_028005</name>
</gene>
<sequence>MYRRNDYYDNKKNESSSNWWVPAIASTVVAVTVLGAGIVLYKTTKDYGWEGTLRYLWEGDVYSPELRHLVDTLEDAEIERSLQESRVHALEAALDLARLNSVDGQSSKEILRAWVDCFAAETATGSASLERTLADVSDKLDKIAAKVDGIVLSGSAMSYSSSNKDLVDRIKARKKLLSKSIVMDMERCDVLMGSYQVMQEES</sequence>
<protein>
    <submittedName>
        <fullName evidence="2">Uncharacterized protein</fullName>
    </submittedName>
</protein>
<keyword evidence="1" id="KW-0472">Membrane</keyword>
<proteinExistence type="predicted"/>
<comment type="caution">
    <text evidence="2">The sequence shown here is derived from an EMBL/GenBank/DDBJ whole genome shotgun (WGS) entry which is preliminary data.</text>
</comment>
<name>A0A9K3Q6L1_9STRA</name>
<evidence type="ECO:0000313" key="3">
    <source>
        <dbReference type="Proteomes" id="UP000693970"/>
    </source>
</evidence>
<accession>A0A9K3Q6L1</accession>
<keyword evidence="1" id="KW-0812">Transmembrane</keyword>
<reference evidence="2" key="1">
    <citation type="journal article" date="2021" name="Sci. Rep.">
        <title>Diploid genomic architecture of Nitzschia inconspicua, an elite biomass production diatom.</title>
        <authorList>
            <person name="Oliver A."/>
            <person name="Podell S."/>
            <person name="Pinowska A."/>
            <person name="Traller J.C."/>
            <person name="Smith S.R."/>
            <person name="McClure R."/>
            <person name="Beliaev A."/>
            <person name="Bohutskyi P."/>
            <person name="Hill E.A."/>
            <person name="Rabines A."/>
            <person name="Zheng H."/>
            <person name="Allen L.Z."/>
            <person name="Kuo A."/>
            <person name="Grigoriev I.V."/>
            <person name="Allen A.E."/>
            <person name="Hazlebeck D."/>
            <person name="Allen E.E."/>
        </authorList>
    </citation>
    <scope>NUCLEOTIDE SEQUENCE</scope>
    <source>
        <strain evidence="2">Hildebrandi</strain>
    </source>
</reference>
<dbReference type="OrthoDB" id="47888at2759"/>
<organism evidence="2 3">
    <name type="scientific">Nitzschia inconspicua</name>
    <dbReference type="NCBI Taxonomy" id="303405"/>
    <lineage>
        <taxon>Eukaryota</taxon>
        <taxon>Sar</taxon>
        <taxon>Stramenopiles</taxon>
        <taxon>Ochrophyta</taxon>
        <taxon>Bacillariophyta</taxon>
        <taxon>Bacillariophyceae</taxon>
        <taxon>Bacillariophycidae</taxon>
        <taxon>Bacillariales</taxon>
        <taxon>Bacillariaceae</taxon>
        <taxon>Nitzschia</taxon>
    </lineage>
</organism>
<evidence type="ECO:0000256" key="1">
    <source>
        <dbReference type="SAM" id="Phobius"/>
    </source>
</evidence>
<evidence type="ECO:0000313" key="2">
    <source>
        <dbReference type="EMBL" id="KAG7370259.1"/>
    </source>
</evidence>
<keyword evidence="1" id="KW-1133">Transmembrane helix</keyword>